<dbReference type="Proteomes" id="UP000004834">
    <property type="component" value="Unassembled WGS sequence"/>
</dbReference>
<keyword evidence="1" id="KW-0812">Transmembrane</keyword>
<evidence type="ECO:0000313" key="2">
    <source>
        <dbReference type="EMBL" id="EHO13823.1"/>
    </source>
</evidence>
<dbReference type="EMBL" id="AGEE01000008">
    <property type="protein sequence ID" value="EHO13823.1"/>
    <property type="molecule type" value="Genomic_DNA"/>
</dbReference>
<proteinExistence type="predicted"/>
<feature type="transmembrane region" description="Helical" evidence="1">
    <location>
        <begin position="6"/>
        <end position="23"/>
    </location>
</feature>
<keyword evidence="1" id="KW-1133">Transmembrane helix</keyword>
<evidence type="ECO:0000313" key="3">
    <source>
        <dbReference type="Proteomes" id="UP000004834"/>
    </source>
</evidence>
<name>A0AAV3F5A5_9FLAO</name>
<keyword evidence="1" id="KW-0472">Membrane</keyword>
<comment type="caution">
    <text evidence="2">The sequence shown here is derived from an EMBL/GenBank/DDBJ whole genome shotgun (WGS) entry which is preliminary data.</text>
</comment>
<reference evidence="2 3" key="1">
    <citation type="submission" date="2011-11" db="EMBL/GenBank/DDBJ databases">
        <title>The Genome Sequence of Myroides odoratimimus CIP 101113.</title>
        <authorList>
            <person name="Earl A."/>
            <person name="Ward D."/>
            <person name="Feldgarden M."/>
            <person name="Gevers D."/>
            <person name="Huys G."/>
            <person name="Young S.K."/>
            <person name="Zeng Q."/>
            <person name="Gargeya S."/>
            <person name="Fitzgerald M."/>
            <person name="Haas B."/>
            <person name="Abouelleil A."/>
            <person name="Alvarado L."/>
            <person name="Arachchi H.M."/>
            <person name="Berlin A."/>
            <person name="Brown A."/>
            <person name="Chapman S.B."/>
            <person name="Chen Z."/>
            <person name="Dunbar C."/>
            <person name="Freedman E."/>
            <person name="Gearin G."/>
            <person name="Goldberg J."/>
            <person name="Griggs A."/>
            <person name="Gujja S."/>
            <person name="Heiman D."/>
            <person name="Howarth C."/>
            <person name="Larson L."/>
            <person name="Lui A."/>
            <person name="MacDonald P.J.P."/>
            <person name="Montmayeur A."/>
            <person name="Murphy C."/>
            <person name="Neiman D."/>
            <person name="Pearson M."/>
            <person name="Priest M."/>
            <person name="Roberts A."/>
            <person name="Saif S."/>
            <person name="Shea T."/>
            <person name="Shenoy N."/>
            <person name="Sisk P."/>
            <person name="Stolte C."/>
            <person name="Sykes S."/>
            <person name="Wortman J."/>
            <person name="Nusbaum C."/>
            <person name="Birren B."/>
        </authorList>
    </citation>
    <scope>NUCLEOTIDE SEQUENCE [LARGE SCALE GENOMIC DNA]</scope>
    <source>
        <strain evidence="2 3">CIP 101113</strain>
    </source>
</reference>
<protein>
    <submittedName>
        <fullName evidence="2">Uncharacterized protein</fullName>
    </submittedName>
</protein>
<sequence length="61" mass="7171">MELFAYIMLIVMSVICLLLLWLLRSANKDLSESLELNELLLLDNEQLVKQNIILMLKHKRS</sequence>
<gene>
    <name evidence="2" type="ORF">HMPREF9715_00897</name>
</gene>
<dbReference type="AlphaFoldDB" id="A0AAV3F5A5"/>
<accession>A0AAV3F5A5</accession>
<organism evidence="2 3">
    <name type="scientific">Myroides odoratimimus CIP 101113</name>
    <dbReference type="NCBI Taxonomy" id="883154"/>
    <lineage>
        <taxon>Bacteria</taxon>
        <taxon>Pseudomonadati</taxon>
        <taxon>Bacteroidota</taxon>
        <taxon>Flavobacteriia</taxon>
        <taxon>Flavobacteriales</taxon>
        <taxon>Flavobacteriaceae</taxon>
        <taxon>Myroides</taxon>
    </lineage>
</organism>
<evidence type="ECO:0000256" key="1">
    <source>
        <dbReference type="SAM" id="Phobius"/>
    </source>
</evidence>